<sequence>MKTSTSGGKHGIQWTVRMWLDDLDFADNLARLSHTQQQMKKTTCVAAVGLDIHKERSRVLRYNTTCTNRITLDEAALEGVKTFKYLDSIINEHDVSDADVKARIGKPRVAYLQLKNTWNSKQL</sequence>
<organism evidence="1 2">
    <name type="scientific">Schistosoma margrebowiei</name>
    <dbReference type="NCBI Taxonomy" id="48269"/>
    <lineage>
        <taxon>Eukaryota</taxon>
        <taxon>Metazoa</taxon>
        <taxon>Spiralia</taxon>
        <taxon>Lophotrochozoa</taxon>
        <taxon>Platyhelminthes</taxon>
        <taxon>Trematoda</taxon>
        <taxon>Digenea</taxon>
        <taxon>Strigeidida</taxon>
        <taxon>Schistosomatoidea</taxon>
        <taxon>Schistosomatidae</taxon>
        <taxon>Schistosoma</taxon>
    </lineage>
</organism>
<dbReference type="AlphaFoldDB" id="A0A183LT54"/>
<dbReference type="Proteomes" id="UP000277204">
    <property type="component" value="Unassembled WGS sequence"/>
</dbReference>
<gene>
    <name evidence="1" type="ORF">SMRZ_LOCUS6979</name>
</gene>
<dbReference type="EMBL" id="UZAI01002716">
    <property type="protein sequence ID" value="VDO74072.1"/>
    <property type="molecule type" value="Genomic_DNA"/>
</dbReference>
<evidence type="ECO:0000313" key="1">
    <source>
        <dbReference type="EMBL" id="VDO74072.1"/>
    </source>
</evidence>
<keyword evidence="2" id="KW-1185">Reference proteome</keyword>
<evidence type="ECO:0000313" key="2">
    <source>
        <dbReference type="Proteomes" id="UP000277204"/>
    </source>
</evidence>
<accession>A0A183LT54</accession>
<name>A0A183LT54_9TREM</name>
<reference evidence="1 2" key="1">
    <citation type="submission" date="2018-11" db="EMBL/GenBank/DDBJ databases">
        <authorList>
            <consortium name="Pathogen Informatics"/>
        </authorList>
    </citation>
    <scope>NUCLEOTIDE SEQUENCE [LARGE SCALE GENOMIC DNA]</scope>
    <source>
        <strain evidence="1 2">Zambia</strain>
    </source>
</reference>
<proteinExistence type="predicted"/>
<protein>
    <submittedName>
        <fullName evidence="1">Uncharacterized protein</fullName>
    </submittedName>
</protein>